<dbReference type="Proteomes" id="UP000298030">
    <property type="component" value="Unassembled WGS sequence"/>
</dbReference>
<proteinExistence type="predicted"/>
<keyword evidence="2" id="KW-0472">Membrane</keyword>
<name>A0A4Y7SU65_COPMI</name>
<comment type="caution">
    <text evidence="3">The sequence shown here is derived from an EMBL/GenBank/DDBJ whole genome shotgun (WGS) entry which is preliminary data.</text>
</comment>
<accession>A0A4Y7SU65</accession>
<sequence length="184" mass="20557">MSRCPELDDAHSDIETASTVGYSTPSTAATAPRSAAPSPSSARAVLFQTPFVSTSTLEFNRNILSPAPPSPERQLLLKKRMWAGDENIHDDGEREYSKEARRLALRWAMVACFVGAIAGAWTVVSVREYGGPELSGWLYVGWAEVVLDMIQVVLMWLIGSRCRRRECVERDELEESLRRLLSRD</sequence>
<dbReference type="EMBL" id="QPFP01000063">
    <property type="protein sequence ID" value="TEB24799.1"/>
    <property type="molecule type" value="Genomic_DNA"/>
</dbReference>
<feature type="transmembrane region" description="Helical" evidence="2">
    <location>
        <begin position="103"/>
        <end position="124"/>
    </location>
</feature>
<feature type="region of interest" description="Disordered" evidence="1">
    <location>
        <begin position="1"/>
        <end position="39"/>
    </location>
</feature>
<keyword evidence="2" id="KW-0812">Transmembrane</keyword>
<dbReference type="OrthoDB" id="10586395at2759"/>
<protein>
    <submittedName>
        <fullName evidence="3">Uncharacterized protein</fullName>
    </submittedName>
</protein>
<dbReference type="AlphaFoldDB" id="A0A4Y7SU65"/>
<keyword evidence="4" id="KW-1185">Reference proteome</keyword>
<reference evidence="3 4" key="1">
    <citation type="journal article" date="2019" name="Nat. Ecol. Evol.">
        <title>Megaphylogeny resolves global patterns of mushroom evolution.</title>
        <authorList>
            <person name="Varga T."/>
            <person name="Krizsan K."/>
            <person name="Foldi C."/>
            <person name="Dima B."/>
            <person name="Sanchez-Garcia M."/>
            <person name="Sanchez-Ramirez S."/>
            <person name="Szollosi G.J."/>
            <person name="Szarkandi J.G."/>
            <person name="Papp V."/>
            <person name="Albert L."/>
            <person name="Andreopoulos W."/>
            <person name="Angelini C."/>
            <person name="Antonin V."/>
            <person name="Barry K.W."/>
            <person name="Bougher N.L."/>
            <person name="Buchanan P."/>
            <person name="Buyck B."/>
            <person name="Bense V."/>
            <person name="Catcheside P."/>
            <person name="Chovatia M."/>
            <person name="Cooper J."/>
            <person name="Damon W."/>
            <person name="Desjardin D."/>
            <person name="Finy P."/>
            <person name="Geml J."/>
            <person name="Haridas S."/>
            <person name="Hughes K."/>
            <person name="Justo A."/>
            <person name="Karasinski D."/>
            <person name="Kautmanova I."/>
            <person name="Kiss B."/>
            <person name="Kocsube S."/>
            <person name="Kotiranta H."/>
            <person name="LaButti K.M."/>
            <person name="Lechner B.E."/>
            <person name="Liimatainen K."/>
            <person name="Lipzen A."/>
            <person name="Lukacs Z."/>
            <person name="Mihaltcheva S."/>
            <person name="Morgado L.N."/>
            <person name="Niskanen T."/>
            <person name="Noordeloos M.E."/>
            <person name="Ohm R.A."/>
            <person name="Ortiz-Santana B."/>
            <person name="Ovrebo C."/>
            <person name="Racz N."/>
            <person name="Riley R."/>
            <person name="Savchenko A."/>
            <person name="Shiryaev A."/>
            <person name="Soop K."/>
            <person name="Spirin V."/>
            <person name="Szebenyi C."/>
            <person name="Tomsovsky M."/>
            <person name="Tulloss R.E."/>
            <person name="Uehling J."/>
            <person name="Grigoriev I.V."/>
            <person name="Vagvolgyi C."/>
            <person name="Papp T."/>
            <person name="Martin F.M."/>
            <person name="Miettinen O."/>
            <person name="Hibbett D.S."/>
            <person name="Nagy L.G."/>
        </authorList>
    </citation>
    <scope>NUCLEOTIDE SEQUENCE [LARGE SCALE GENOMIC DNA]</scope>
    <source>
        <strain evidence="3 4">FP101781</strain>
    </source>
</reference>
<feature type="compositionally biased region" description="Basic and acidic residues" evidence="1">
    <location>
        <begin position="1"/>
        <end position="14"/>
    </location>
</feature>
<evidence type="ECO:0000256" key="2">
    <source>
        <dbReference type="SAM" id="Phobius"/>
    </source>
</evidence>
<evidence type="ECO:0000313" key="4">
    <source>
        <dbReference type="Proteomes" id="UP000298030"/>
    </source>
</evidence>
<keyword evidence="2" id="KW-1133">Transmembrane helix</keyword>
<organism evidence="3 4">
    <name type="scientific">Coprinellus micaceus</name>
    <name type="common">Glistening ink-cap mushroom</name>
    <name type="synonym">Coprinus micaceus</name>
    <dbReference type="NCBI Taxonomy" id="71717"/>
    <lineage>
        <taxon>Eukaryota</taxon>
        <taxon>Fungi</taxon>
        <taxon>Dikarya</taxon>
        <taxon>Basidiomycota</taxon>
        <taxon>Agaricomycotina</taxon>
        <taxon>Agaricomycetes</taxon>
        <taxon>Agaricomycetidae</taxon>
        <taxon>Agaricales</taxon>
        <taxon>Agaricineae</taxon>
        <taxon>Psathyrellaceae</taxon>
        <taxon>Coprinellus</taxon>
    </lineage>
</organism>
<evidence type="ECO:0000256" key="1">
    <source>
        <dbReference type="SAM" id="MobiDB-lite"/>
    </source>
</evidence>
<gene>
    <name evidence="3" type="ORF">FA13DRAFT_1714443</name>
</gene>
<feature type="transmembrane region" description="Helical" evidence="2">
    <location>
        <begin position="136"/>
        <end position="158"/>
    </location>
</feature>
<feature type="compositionally biased region" description="Low complexity" evidence="1">
    <location>
        <begin position="23"/>
        <end position="39"/>
    </location>
</feature>
<evidence type="ECO:0000313" key="3">
    <source>
        <dbReference type="EMBL" id="TEB24799.1"/>
    </source>
</evidence>